<protein>
    <submittedName>
        <fullName evidence="5">Forkhead box d1</fullName>
    </submittedName>
</protein>
<dbReference type="InterPro" id="IPR036388">
    <property type="entry name" value="WH-like_DNA-bd_sf"/>
</dbReference>
<dbReference type="InterPro" id="IPR036390">
    <property type="entry name" value="WH_DNA-bd_sf"/>
</dbReference>
<evidence type="ECO:0000259" key="4">
    <source>
        <dbReference type="PROSITE" id="PS50039"/>
    </source>
</evidence>
<feature type="DNA-binding region" description="Fork-head" evidence="2">
    <location>
        <begin position="226"/>
        <end position="314"/>
    </location>
</feature>
<evidence type="ECO:0000256" key="3">
    <source>
        <dbReference type="SAM" id="MobiDB-lite"/>
    </source>
</evidence>
<dbReference type="EMBL" id="DF847781">
    <property type="protein sequence ID" value="GAT52478.1"/>
    <property type="molecule type" value="Genomic_DNA"/>
</dbReference>
<keyword evidence="1 2" id="KW-0238">DNA-binding</keyword>
<feature type="compositionally biased region" description="Low complexity" evidence="3">
    <location>
        <begin position="409"/>
        <end position="422"/>
    </location>
</feature>
<dbReference type="Pfam" id="PF00250">
    <property type="entry name" value="Forkhead"/>
    <property type="match status" value="1"/>
</dbReference>
<dbReference type="Gene3D" id="1.10.10.10">
    <property type="entry name" value="Winged helix-like DNA-binding domain superfamily/Winged helix DNA-binding domain"/>
    <property type="match status" value="1"/>
</dbReference>
<dbReference type="InterPro" id="IPR050211">
    <property type="entry name" value="FOX_domain-containing"/>
</dbReference>
<dbReference type="SMART" id="SM00339">
    <property type="entry name" value="FH"/>
    <property type="match status" value="1"/>
</dbReference>
<dbReference type="PANTHER" id="PTHR11829:SF343">
    <property type="entry name" value="FORK-HEAD DOMAIN-CONTAINING PROTEIN"/>
    <property type="match status" value="1"/>
</dbReference>
<feature type="compositionally biased region" description="Polar residues" evidence="3">
    <location>
        <begin position="423"/>
        <end position="438"/>
    </location>
</feature>
<evidence type="ECO:0000256" key="2">
    <source>
        <dbReference type="PROSITE-ProRule" id="PRU00089"/>
    </source>
</evidence>
<comment type="subcellular location">
    <subcellularLocation>
        <location evidence="2">Nucleus</location>
    </subcellularLocation>
</comment>
<keyword evidence="2" id="KW-0539">Nucleus</keyword>
<evidence type="ECO:0000313" key="5">
    <source>
        <dbReference type="EMBL" id="GAT52478.1"/>
    </source>
</evidence>
<proteinExistence type="predicted"/>
<dbReference type="CDD" id="cd00059">
    <property type="entry name" value="FH_FOX"/>
    <property type="match status" value="1"/>
</dbReference>
<dbReference type="PROSITE" id="PS50039">
    <property type="entry name" value="FORK_HEAD_3"/>
    <property type="match status" value="1"/>
</dbReference>
<sequence>MLLDSRPSHLISGALSDSSSSTIPSDSNLTTPELAMEDFVDWGDDELDSEPCFKNLIVEEPLYHTSTNCDLHIPSNTRLNVVYGEPAYAEPIPCLVERFPSVPFIPPSSSHSQQPAHVDPRILASHPYERKRSTGNKLKGTTAARATLRGISPARDSFQASVIGLPQLVPPAKRNKRVPQDVVNEECEILNHLHNFPDATTYLRHRLGLAEWRPLNLSIVPDTEDRPSTGLWVLMALAIQASPYRMLPLQGIVEAISGSLQFYRNEKKWHNTVRHTLSLYNIFRLVNRPFGGGKGGYWRIDFSAGEGYKRVRRRNPRTRAKKEWEESSSDTADDIPPNRATPSRSPSPITAVETPQPVPVPPTLTVEPPRQLTSAPTRTTKSNTQLQSEGMLPTGETPGCIRTTRRTRASAAGATRSVAEASSQLRRATRSSQRLSSR</sequence>
<feature type="compositionally biased region" description="Polar residues" evidence="3">
    <location>
        <begin position="371"/>
        <end position="388"/>
    </location>
</feature>
<feature type="region of interest" description="Disordered" evidence="3">
    <location>
        <begin position="313"/>
        <end position="438"/>
    </location>
</feature>
<reference evidence="5" key="1">
    <citation type="submission" date="2014-09" db="EMBL/GenBank/DDBJ databases">
        <title>Genome sequence of the luminous mushroom Mycena chlorophos for searching fungal bioluminescence genes.</title>
        <authorList>
            <person name="Tanaka Y."/>
            <person name="Kasuga D."/>
            <person name="Oba Y."/>
            <person name="Hase S."/>
            <person name="Sato K."/>
            <person name="Oba Y."/>
            <person name="Sakakibara Y."/>
        </authorList>
    </citation>
    <scope>NUCLEOTIDE SEQUENCE</scope>
</reference>
<organism evidence="5 6">
    <name type="scientific">Mycena chlorophos</name>
    <name type="common">Agaric fungus</name>
    <name type="synonym">Agaricus chlorophos</name>
    <dbReference type="NCBI Taxonomy" id="658473"/>
    <lineage>
        <taxon>Eukaryota</taxon>
        <taxon>Fungi</taxon>
        <taxon>Dikarya</taxon>
        <taxon>Basidiomycota</taxon>
        <taxon>Agaricomycotina</taxon>
        <taxon>Agaricomycetes</taxon>
        <taxon>Agaricomycetidae</taxon>
        <taxon>Agaricales</taxon>
        <taxon>Marasmiineae</taxon>
        <taxon>Mycenaceae</taxon>
        <taxon>Mycena</taxon>
    </lineage>
</organism>
<dbReference type="Proteomes" id="UP000815677">
    <property type="component" value="Unassembled WGS sequence"/>
</dbReference>
<dbReference type="SUPFAM" id="SSF46785">
    <property type="entry name" value="Winged helix' DNA-binding domain"/>
    <property type="match status" value="1"/>
</dbReference>
<dbReference type="PANTHER" id="PTHR11829">
    <property type="entry name" value="FORKHEAD BOX PROTEIN"/>
    <property type="match status" value="1"/>
</dbReference>
<feature type="domain" description="Fork-head" evidence="4">
    <location>
        <begin position="226"/>
        <end position="314"/>
    </location>
</feature>
<name>A0ABQ0LN00_MYCCL</name>
<evidence type="ECO:0000256" key="1">
    <source>
        <dbReference type="ARBA" id="ARBA00023125"/>
    </source>
</evidence>
<gene>
    <name evidence="5" type="ORF">MCHLO_09527</name>
</gene>
<accession>A0ABQ0LN00</accession>
<evidence type="ECO:0000313" key="6">
    <source>
        <dbReference type="Proteomes" id="UP000815677"/>
    </source>
</evidence>
<keyword evidence="6" id="KW-1185">Reference proteome</keyword>
<dbReference type="InterPro" id="IPR001766">
    <property type="entry name" value="Fork_head_dom"/>
</dbReference>